<accession>V8NYZ2</accession>
<dbReference type="PROSITE" id="PS51406">
    <property type="entry name" value="FIBRINOGEN_C_2"/>
    <property type="match status" value="1"/>
</dbReference>
<organism evidence="4 5">
    <name type="scientific">Ophiophagus hannah</name>
    <name type="common">King cobra</name>
    <name type="synonym">Naja hannah</name>
    <dbReference type="NCBI Taxonomy" id="8665"/>
    <lineage>
        <taxon>Eukaryota</taxon>
        <taxon>Metazoa</taxon>
        <taxon>Chordata</taxon>
        <taxon>Craniata</taxon>
        <taxon>Vertebrata</taxon>
        <taxon>Euteleostomi</taxon>
        <taxon>Lepidosauria</taxon>
        <taxon>Squamata</taxon>
        <taxon>Bifurcata</taxon>
        <taxon>Unidentata</taxon>
        <taxon>Episquamata</taxon>
        <taxon>Toxicofera</taxon>
        <taxon>Serpentes</taxon>
        <taxon>Colubroidea</taxon>
        <taxon>Elapidae</taxon>
        <taxon>Elapinae</taxon>
        <taxon>Ophiophagus</taxon>
    </lineage>
</organism>
<dbReference type="Proteomes" id="UP000018936">
    <property type="component" value="Unassembled WGS sequence"/>
</dbReference>
<dbReference type="InterPro" id="IPR050373">
    <property type="entry name" value="Fibrinogen_C-term_domain"/>
</dbReference>
<evidence type="ECO:0000256" key="2">
    <source>
        <dbReference type="SAM" id="MobiDB-lite"/>
    </source>
</evidence>
<feature type="region of interest" description="Disordered" evidence="2">
    <location>
        <begin position="14"/>
        <end position="58"/>
    </location>
</feature>
<dbReference type="InterPro" id="IPR020837">
    <property type="entry name" value="Fibrinogen_CS"/>
</dbReference>
<reference evidence="4 5" key="1">
    <citation type="journal article" date="2013" name="Proc. Natl. Acad. Sci. U.S.A.">
        <title>The king cobra genome reveals dynamic gene evolution and adaptation in the snake venom system.</title>
        <authorList>
            <person name="Vonk F.J."/>
            <person name="Casewell N.R."/>
            <person name="Henkel C.V."/>
            <person name="Heimberg A.M."/>
            <person name="Jansen H.J."/>
            <person name="McCleary R.J."/>
            <person name="Kerkkamp H.M."/>
            <person name="Vos R.A."/>
            <person name="Guerreiro I."/>
            <person name="Calvete J.J."/>
            <person name="Wuster W."/>
            <person name="Woods A.E."/>
            <person name="Logan J.M."/>
            <person name="Harrison R.A."/>
            <person name="Castoe T.A."/>
            <person name="de Koning A.P."/>
            <person name="Pollock D.D."/>
            <person name="Yandell M."/>
            <person name="Calderon D."/>
            <person name="Renjifo C."/>
            <person name="Currier R.B."/>
            <person name="Salgado D."/>
            <person name="Pla D."/>
            <person name="Sanz L."/>
            <person name="Hyder A.S."/>
            <person name="Ribeiro J.M."/>
            <person name="Arntzen J.W."/>
            <person name="van den Thillart G.E."/>
            <person name="Boetzer M."/>
            <person name="Pirovano W."/>
            <person name="Dirks R.P."/>
            <person name="Spaink H.P."/>
            <person name="Duboule D."/>
            <person name="McGlinn E."/>
            <person name="Kini R.M."/>
            <person name="Richardson M.K."/>
        </authorList>
    </citation>
    <scope>NUCLEOTIDE SEQUENCE</scope>
    <source>
        <tissue evidence="4">Blood</tissue>
    </source>
</reference>
<proteinExistence type="predicted"/>
<evidence type="ECO:0000259" key="3">
    <source>
        <dbReference type="PROSITE" id="PS51406"/>
    </source>
</evidence>
<dbReference type="NCBIfam" id="NF040941">
    <property type="entry name" value="GGGWT_bact"/>
    <property type="match status" value="1"/>
</dbReference>
<dbReference type="SUPFAM" id="SSF56496">
    <property type="entry name" value="Fibrinogen C-terminal domain-like"/>
    <property type="match status" value="2"/>
</dbReference>
<dbReference type="EMBL" id="AZIM01001372">
    <property type="protein sequence ID" value="ETE67166.1"/>
    <property type="molecule type" value="Genomic_DNA"/>
</dbReference>
<dbReference type="PANTHER" id="PTHR19143:SF225">
    <property type="entry name" value="MICROFIBRIL-ASSOCIATED GLYCOPROTEIN 4"/>
    <property type="match status" value="1"/>
</dbReference>
<dbReference type="GO" id="GO:0048251">
    <property type="term" value="P:elastic fiber assembly"/>
    <property type="evidence" value="ECO:0007669"/>
    <property type="project" value="TreeGrafter"/>
</dbReference>
<feature type="domain" description="Fibrinogen C-terminal" evidence="3">
    <location>
        <begin position="56"/>
        <end position="311"/>
    </location>
</feature>
<feature type="compositionally biased region" description="Basic and acidic residues" evidence="2">
    <location>
        <begin position="20"/>
        <end position="33"/>
    </location>
</feature>
<dbReference type="InterPro" id="IPR014716">
    <property type="entry name" value="Fibrinogen_a/b/g_C_1"/>
</dbReference>
<dbReference type="CDD" id="cd00087">
    <property type="entry name" value="FReD"/>
    <property type="match status" value="1"/>
</dbReference>
<sequence length="311" mass="34868">MSLIGSSVGGRCIAKGLQRRPKEAASKENRKSYTESNRSDSSGITEQHEAQQSQPCGEDSFPLDCEDIYDQGAETDGVYLIFPAGPSVPVPVYCDMTTDDGKWTTSPFARNFWNVKCLGFFPKQMKPGPENYIMKCNCSVYYESRPASSAKNSLAFLPGQHFWGSSPKGLQNIHLLTLKQKYELRVELEDFENNTAFAKYADFSLSPNAISAEEDGYTLYVSGFTDGGAGDSLSYHSGQKFSTFDRDQDLYVQNCAALSSGAWWFKSCHFSNLNGFYLGGPHLSYANGINWFQWKGFYYSLKRSEMKIRRV</sequence>
<gene>
    <name evidence="4" type="primary">MFAP4</name>
    <name evidence="4" type="ORF">L345_07047</name>
</gene>
<protein>
    <submittedName>
        <fullName evidence="4">Microfibril-associated glycoprotein 4</fullName>
    </submittedName>
</protein>
<evidence type="ECO:0000313" key="4">
    <source>
        <dbReference type="EMBL" id="ETE67166.1"/>
    </source>
</evidence>
<comment type="caution">
    <text evidence="4">The sequence shown here is derived from an EMBL/GenBank/DDBJ whole genome shotgun (WGS) entry which is preliminary data.</text>
</comment>
<dbReference type="PROSITE" id="PS00514">
    <property type="entry name" value="FIBRINOGEN_C_1"/>
    <property type="match status" value="1"/>
</dbReference>
<dbReference type="InterPro" id="IPR036056">
    <property type="entry name" value="Fibrinogen-like_C"/>
</dbReference>
<dbReference type="PANTHER" id="PTHR19143">
    <property type="entry name" value="FIBRINOGEN/TENASCIN/ANGIOPOEITIN"/>
    <property type="match status" value="1"/>
</dbReference>
<keyword evidence="5" id="KW-1185">Reference proteome</keyword>
<dbReference type="OrthoDB" id="9990035at2759"/>
<evidence type="ECO:0000313" key="5">
    <source>
        <dbReference type="Proteomes" id="UP000018936"/>
    </source>
</evidence>
<dbReference type="AlphaFoldDB" id="V8NYZ2"/>
<dbReference type="Gene3D" id="3.90.215.10">
    <property type="entry name" value="Gamma Fibrinogen, chain A, domain 1"/>
    <property type="match status" value="1"/>
</dbReference>
<evidence type="ECO:0000256" key="1">
    <source>
        <dbReference type="ARBA" id="ARBA00023157"/>
    </source>
</evidence>
<dbReference type="SMART" id="SM00186">
    <property type="entry name" value="FBG"/>
    <property type="match status" value="1"/>
</dbReference>
<dbReference type="GO" id="GO:0005615">
    <property type="term" value="C:extracellular space"/>
    <property type="evidence" value="ECO:0007669"/>
    <property type="project" value="TreeGrafter"/>
</dbReference>
<feature type="non-terminal residue" evidence="4">
    <location>
        <position position="1"/>
    </location>
</feature>
<name>V8NYZ2_OPHHA</name>
<dbReference type="Pfam" id="PF00147">
    <property type="entry name" value="Fibrinogen_C"/>
    <property type="match status" value="2"/>
</dbReference>
<keyword evidence="1" id="KW-1015">Disulfide bond</keyword>
<feature type="compositionally biased region" description="Polar residues" evidence="2">
    <location>
        <begin position="34"/>
        <end position="55"/>
    </location>
</feature>
<dbReference type="InterPro" id="IPR002181">
    <property type="entry name" value="Fibrinogen_a/b/g_C_dom"/>
</dbReference>